<protein>
    <submittedName>
        <fullName evidence="1">RNA polymerase subunit sigma-70</fullName>
    </submittedName>
</protein>
<keyword evidence="2" id="KW-1185">Reference proteome</keyword>
<evidence type="ECO:0000313" key="1">
    <source>
        <dbReference type="EMBL" id="MDJ1371914.1"/>
    </source>
</evidence>
<dbReference type="EMBL" id="PXVD01000017">
    <property type="protein sequence ID" value="MDJ1371914.1"/>
    <property type="molecule type" value="Genomic_DNA"/>
</dbReference>
<dbReference type="Pfam" id="PF16264">
    <property type="entry name" value="SatD"/>
    <property type="match status" value="1"/>
</dbReference>
<comment type="caution">
    <text evidence="1">The sequence shown here is derived from an EMBL/GenBank/DDBJ whole genome shotgun (WGS) entry which is preliminary data.</text>
</comment>
<evidence type="ECO:0000313" key="2">
    <source>
        <dbReference type="Proteomes" id="UP001170379"/>
    </source>
</evidence>
<reference evidence="1" key="2">
    <citation type="journal article" date="2022" name="Sci. Rep.">
        <title>In silico prediction of the enzymes involved in the degradation of the herbicide molinate by Gulosibacter molinativorax ON4T.</title>
        <authorList>
            <person name="Lopes A.R."/>
            <person name="Bunin E."/>
            <person name="Viana A.T."/>
            <person name="Froufe H."/>
            <person name="Munoz-Merida A."/>
            <person name="Pinho D."/>
            <person name="Figueiredo J."/>
            <person name="Barroso C."/>
            <person name="Vaz-Moreira I."/>
            <person name="Bellanger X."/>
            <person name="Egas C."/>
            <person name="Nunes O.C."/>
        </authorList>
    </citation>
    <scope>NUCLEOTIDE SEQUENCE</scope>
    <source>
        <strain evidence="1">ON4</strain>
    </source>
</reference>
<dbReference type="InterPro" id="IPR032580">
    <property type="entry name" value="SatD"/>
</dbReference>
<dbReference type="Proteomes" id="UP001170379">
    <property type="component" value="Unassembled WGS sequence"/>
</dbReference>
<sequence length="213" mass="22878">MATMKQYSSCAALLVDQVESRLSDRAATHPRILAAIAATNEAIPPLDALRVTVGDELQGIYATLGDALAASYRIRTELFGHAELRFGIGIGDVEVIDRERGIQDGSAWWRAREAIEEVEALASDSGAAGLRTGIRDEREDANPLTISTVRLIDANIFRLRAGAREALASLLAGLDNQTAAKRAGITPSANSQRIINNDLRILAEAVHALAWLP</sequence>
<proteinExistence type="predicted"/>
<dbReference type="RefSeq" id="WP_026937200.1">
    <property type="nucleotide sequence ID" value="NZ_CP028426.1"/>
</dbReference>
<organism evidence="1 2">
    <name type="scientific">Gulosibacter molinativorax</name>
    <dbReference type="NCBI Taxonomy" id="256821"/>
    <lineage>
        <taxon>Bacteria</taxon>
        <taxon>Bacillati</taxon>
        <taxon>Actinomycetota</taxon>
        <taxon>Actinomycetes</taxon>
        <taxon>Micrococcales</taxon>
        <taxon>Microbacteriaceae</taxon>
        <taxon>Gulosibacter</taxon>
    </lineage>
</organism>
<gene>
    <name evidence="1" type="ORF">C7K25_11140</name>
</gene>
<name>A0ABT7C9U2_9MICO</name>
<reference evidence="1" key="1">
    <citation type="submission" date="2018-03" db="EMBL/GenBank/DDBJ databases">
        <authorList>
            <person name="Nunes O.C."/>
            <person name="Lopes A.R."/>
            <person name="Froufe H."/>
            <person name="Munoz-Merida A."/>
            <person name="Barroso C."/>
            <person name="Egas C."/>
        </authorList>
    </citation>
    <scope>NUCLEOTIDE SEQUENCE</scope>
    <source>
        <strain evidence="1">ON4</strain>
    </source>
</reference>
<accession>A0ABT7C9U2</accession>